<dbReference type="RefSeq" id="XP_046049965.1">
    <property type="nucleotide sequence ID" value="XM_046190047.1"/>
</dbReference>
<dbReference type="EMBL" id="JAGMUX010000007">
    <property type="protein sequence ID" value="KAH7253718.1"/>
    <property type="molecule type" value="Genomic_DNA"/>
</dbReference>
<organism evidence="1 2">
    <name type="scientific">Fusarium redolens</name>
    <dbReference type="NCBI Taxonomy" id="48865"/>
    <lineage>
        <taxon>Eukaryota</taxon>
        <taxon>Fungi</taxon>
        <taxon>Dikarya</taxon>
        <taxon>Ascomycota</taxon>
        <taxon>Pezizomycotina</taxon>
        <taxon>Sordariomycetes</taxon>
        <taxon>Hypocreomycetidae</taxon>
        <taxon>Hypocreales</taxon>
        <taxon>Nectriaceae</taxon>
        <taxon>Fusarium</taxon>
        <taxon>Fusarium redolens species complex</taxon>
    </lineage>
</organism>
<evidence type="ECO:0000313" key="2">
    <source>
        <dbReference type="Proteomes" id="UP000720189"/>
    </source>
</evidence>
<sequence length="102" mass="11258">MGSRPETVRNLFPYTVNIDNMISTKITTLLLDCDNTLVQSESLAFEASADLTNEILAASKVDLSFTGNYLQCEFGITMQVAKEGGNVWVHQLILDDEGNVKE</sequence>
<dbReference type="AlphaFoldDB" id="A0A9P9HBA8"/>
<keyword evidence="2" id="KW-1185">Reference proteome</keyword>
<reference evidence="1" key="1">
    <citation type="journal article" date="2021" name="Nat. Commun.">
        <title>Genetic determinants of endophytism in the Arabidopsis root mycobiome.</title>
        <authorList>
            <person name="Mesny F."/>
            <person name="Miyauchi S."/>
            <person name="Thiergart T."/>
            <person name="Pickel B."/>
            <person name="Atanasova L."/>
            <person name="Karlsson M."/>
            <person name="Huettel B."/>
            <person name="Barry K.W."/>
            <person name="Haridas S."/>
            <person name="Chen C."/>
            <person name="Bauer D."/>
            <person name="Andreopoulos W."/>
            <person name="Pangilinan J."/>
            <person name="LaButti K."/>
            <person name="Riley R."/>
            <person name="Lipzen A."/>
            <person name="Clum A."/>
            <person name="Drula E."/>
            <person name="Henrissat B."/>
            <person name="Kohler A."/>
            <person name="Grigoriev I.V."/>
            <person name="Martin F.M."/>
            <person name="Hacquard S."/>
        </authorList>
    </citation>
    <scope>NUCLEOTIDE SEQUENCE</scope>
    <source>
        <strain evidence="1">MPI-CAGE-AT-0023</strain>
    </source>
</reference>
<protein>
    <submittedName>
        <fullName evidence="1">Uncharacterized protein</fullName>
    </submittedName>
</protein>
<dbReference type="GeneID" id="70220001"/>
<dbReference type="Proteomes" id="UP000720189">
    <property type="component" value="Unassembled WGS sequence"/>
</dbReference>
<proteinExistence type="predicted"/>
<comment type="caution">
    <text evidence="1">The sequence shown here is derived from an EMBL/GenBank/DDBJ whole genome shotgun (WGS) entry which is preliminary data.</text>
</comment>
<name>A0A9P9HBA8_FUSRE</name>
<evidence type="ECO:0000313" key="1">
    <source>
        <dbReference type="EMBL" id="KAH7253718.1"/>
    </source>
</evidence>
<dbReference type="OrthoDB" id="2107174at2759"/>
<accession>A0A9P9HBA8</accession>
<gene>
    <name evidence="1" type="ORF">BKA55DRAFT_538582</name>
</gene>